<feature type="compositionally biased region" description="Polar residues" evidence="2">
    <location>
        <begin position="222"/>
        <end position="231"/>
    </location>
</feature>
<feature type="compositionally biased region" description="Basic and acidic residues" evidence="2">
    <location>
        <begin position="232"/>
        <end position="244"/>
    </location>
</feature>
<dbReference type="SMART" id="SM00343">
    <property type="entry name" value="ZnF_C2HC"/>
    <property type="match status" value="1"/>
</dbReference>
<evidence type="ECO:0000259" key="3">
    <source>
        <dbReference type="PROSITE" id="PS50158"/>
    </source>
</evidence>
<dbReference type="SUPFAM" id="SSF57756">
    <property type="entry name" value="Retrovirus zinc finger-like domains"/>
    <property type="match status" value="1"/>
</dbReference>
<comment type="caution">
    <text evidence="4">The sequence shown here is derived from an EMBL/GenBank/DDBJ whole genome shotgun (WGS) entry which is preliminary data.</text>
</comment>
<organism evidence="4 5">
    <name type="scientific">Lupinus luteus</name>
    <name type="common">European yellow lupine</name>
    <dbReference type="NCBI Taxonomy" id="3873"/>
    <lineage>
        <taxon>Eukaryota</taxon>
        <taxon>Viridiplantae</taxon>
        <taxon>Streptophyta</taxon>
        <taxon>Embryophyta</taxon>
        <taxon>Tracheophyta</taxon>
        <taxon>Spermatophyta</taxon>
        <taxon>Magnoliopsida</taxon>
        <taxon>eudicotyledons</taxon>
        <taxon>Gunneridae</taxon>
        <taxon>Pentapetalae</taxon>
        <taxon>rosids</taxon>
        <taxon>fabids</taxon>
        <taxon>Fabales</taxon>
        <taxon>Fabaceae</taxon>
        <taxon>Papilionoideae</taxon>
        <taxon>50 kb inversion clade</taxon>
        <taxon>genistoids sensu lato</taxon>
        <taxon>core genistoids</taxon>
        <taxon>Genisteae</taxon>
        <taxon>Lupinus</taxon>
    </lineage>
</organism>
<keyword evidence="5" id="KW-1185">Reference proteome</keyword>
<dbReference type="AlphaFoldDB" id="A0AAV1XPY8"/>
<dbReference type="Proteomes" id="UP001497480">
    <property type="component" value="Unassembled WGS sequence"/>
</dbReference>
<dbReference type="InterPro" id="IPR001878">
    <property type="entry name" value="Znf_CCHC"/>
</dbReference>
<gene>
    <name evidence="4" type="ORF">LLUT_LOCUS24779</name>
</gene>
<evidence type="ECO:0000313" key="4">
    <source>
        <dbReference type="EMBL" id="CAL0323719.1"/>
    </source>
</evidence>
<evidence type="ECO:0000256" key="1">
    <source>
        <dbReference type="PROSITE-ProRule" id="PRU00047"/>
    </source>
</evidence>
<dbReference type="GO" id="GO:0003676">
    <property type="term" value="F:nucleic acid binding"/>
    <property type="evidence" value="ECO:0007669"/>
    <property type="project" value="InterPro"/>
</dbReference>
<dbReference type="Pfam" id="PF00098">
    <property type="entry name" value="zf-CCHC"/>
    <property type="match status" value="1"/>
</dbReference>
<proteinExistence type="predicted"/>
<keyword evidence="1" id="KW-0479">Metal-binding</keyword>
<accession>A0AAV1XPY8</accession>
<evidence type="ECO:0000256" key="2">
    <source>
        <dbReference type="SAM" id="MobiDB-lite"/>
    </source>
</evidence>
<dbReference type="EMBL" id="CAXHTB010000017">
    <property type="protein sequence ID" value="CAL0323719.1"/>
    <property type="molecule type" value="Genomic_DNA"/>
</dbReference>
<name>A0AAV1XPY8_LUPLU</name>
<reference evidence="4 5" key="1">
    <citation type="submission" date="2024-03" db="EMBL/GenBank/DDBJ databases">
        <authorList>
            <person name="Martinez-Hernandez J."/>
        </authorList>
    </citation>
    <scope>NUCLEOTIDE SEQUENCE [LARGE SCALE GENOMIC DNA]</scope>
</reference>
<feature type="region of interest" description="Disordered" evidence="2">
    <location>
        <begin position="208"/>
        <end position="254"/>
    </location>
</feature>
<keyword evidence="1" id="KW-0862">Zinc</keyword>
<keyword evidence="1" id="KW-0863">Zinc-finger</keyword>
<dbReference type="GO" id="GO:0008270">
    <property type="term" value="F:zinc ion binding"/>
    <property type="evidence" value="ECO:0007669"/>
    <property type="project" value="UniProtKB-KW"/>
</dbReference>
<protein>
    <recommendedName>
        <fullName evidence="3">CCHC-type domain-containing protein</fullName>
    </recommendedName>
</protein>
<feature type="domain" description="CCHC-type" evidence="3">
    <location>
        <begin position="5"/>
        <end position="19"/>
    </location>
</feature>
<sequence>MNLICFQCGKFGHRAKSCPTTLQDKVPGTDDNTEVGGRCSSTVEAELFGEWMLAKRDPRNGKRSHRVSNPKVFVVSNVEALNAPNVLGSRFSVLHDDAINDGGPDSMVIPPQKEDTILLAFNDSETSKLGCINDLVNILIEENTNMKKDNIGITLAGDDSRSLNPKRVKDVGRKSMDRTRQLARAKDTISFSFMETTSALVVGTKEPSCVVRPPDTMGDASKATSLGIQSHDSMDCVGRERERSLSPIGSSRVA</sequence>
<dbReference type="PROSITE" id="PS50158">
    <property type="entry name" value="ZF_CCHC"/>
    <property type="match status" value="1"/>
</dbReference>
<dbReference type="InterPro" id="IPR036875">
    <property type="entry name" value="Znf_CCHC_sf"/>
</dbReference>
<evidence type="ECO:0000313" key="5">
    <source>
        <dbReference type="Proteomes" id="UP001497480"/>
    </source>
</evidence>